<dbReference type="Gene3D" id="1.20.1050.90">
    <property type="entry name" value="RecF/RecN/SMC, N-terminal domain"/>
    <property type="match status" value="1"/>
</dbReference>
<dbReference type="PROSITE" id="PS00618">
    <property type="entry name" value="RECF_2"/>
    <property type="match status" value="1"/>
</dbReference>
<dbReference type="GO" id="GO:0005524">
    <property type="term" value="F:ATP binding"/>
    <property type="evidence" value="ECO:0007669"/>
    <property type="project" value="UniProtKB-UniRule"/>
</dbReference>
<dbReference type="RefSeq" id="WP_167030378.1">
    <property type="nucleotide sequence ID" value="NZ_CP050177.1"/>
</dbReference>
<feature type="binding site" evidence="13">
    <location>
        <begin position="30"/>
        <end position="37"/>
    </location>
    <ligand>
        <name>ATP</name>
        <dbReference type="ChEBI" id="CHEBI:30616"/>
    </ligand>
</feature>
<protein>
    <recommendedName>
        <fullName evidence="3 13">DNA replication and repair protein RecF</fullName>
    </recommendedName>
</protein>
<evidence type="ECO:0000256" key="7">
    <source>
        <dbReference type="ARBA" id="ARBA00022763"/>
    </source>
</evidence>
<accession>A0A6G9H0R6</accession>
<evidence type="ECO:0000256" key="6">
    <source>
        <dbReference type="ARBA" id="ARBA00022741"/>
    </source>
</evidence>
<dbReference type="CDD" id="cd03242">
    <property type="entry name" value="ABC_RecF"/>
    <property type="match status" value="1"/>
</dbReference>
<gene>
    <name evidence="13 16" type="primary">recF</name>
    <name evidence="16" type="ORF">HA039_17050</name>
</gene>
<keyword evidence="4 13" id="KW-0963">Cytoplasm</keyword>
<evidence type="ECO:0000256" key="9">
    <source>
        <dbReference type="ARBA" id="ARBA00023125"/>
    </source>
</evidence>
<evidence type="ECO:0000256" key="14">
    <source>
        <dbReference type="RuleBase" id="RU000578"/>
    </source>
</evidence>
<keyword evidence="8 13" id="KW-0067">ATP-binding</keyword>
<dbReference type="GO" id="GO:0003697">
    <property type="term" value="F:single-stranded DNA binding"/>
    <property type="evidence" value="ECO:0007669"/>
    <property type="project" value="UniProtKB-UniRule"/>
</dbReference>
<dbReference type="PANTHER" id="PTHR32182">
    <property type="entry name" value="DNA REPLICATION AND REPAIR PROTEIN RECF"/>
    <property type="match status" value="1"/>
</dbReference>
<evidence type="ECO:0000313" key="17">
    <source>
        <dbReference type="Proteomes" id="UP000501179"/>
    </source>
</evidence>
<evidence type="ECO:0000313" key="16">
    <source>
        <dbReference type="EMBL" id="QIQ03801.1"/>
    </source>
</evidence>
<dbReference type="GO" id="GO:0006302">
    <property type="term" value="P:double-strand break repair"/>
    <property type="evidence" value="ECO:0007669"/>
    <property type="project" value="TreeGrafter"/>
</dbReference>
<keyword evidence="5 13" id="KW-0235">DNA replication</keyword>
<evidence type="ECO:0000256" key="4">
    <source>
        <dbReference type="ARBA" id="ARBA00022490"/>
    </source>
</evidence>
<dbReference type="Pfam" id="PF02463">
    <property type="entry name" value="SMC_N"/>
    <property type="match status" value="1"/>
</dbReference>
<evidence type="ECO:0000256" key="5">
    <source>
        <dbReference type="ARBA" id="ARBA00022705"/>
    </source>
</evidence>
<organism evidence="16 17">
    <name type="scientific">Streptomyces liangshanensis</name>
    <dbReference type="NCBI Taxonomy" id="2717324"/>
    <lineage>
        <taxon>Bacteria</taxon>
        <taxon>Bacillati</taxon>
        <taxon>Actinomycetota</taxon>
        <taxon>Actinomycetes</taxon>
        <taxon>Kitasatosporales</taxon>
        <taxon>Streptomycetaceae</taxon>
        <taxon>Streptomyces</taxon>
    </lineage>
</organism>
<comment type="subcellular location">
    <subcellularLocation>
        <location evidence="1 13 14">Cytoplasm</location>
    </subcellularLocation>
</comment>
<dbReference type="PROSITE" id="PS00617">
    <property type="entry name" value="RECF_1"/>
    <property type="match status" value="1"/>
</dbReference>
<evidence type="ECO:0000256" key="1">
    <source>
        <dbReference type="ARBA" id="ARBA00004496"/>
    </source>
</evidence>
<reference evidence="16 17" key="1">
    <citation type="submission" date="2020-03" db="EMBL/GenBank/DDBJ databases">
        <title>A novel species.</title>
        <authorList>
            <person name="Gao J."/>
        </authorList>
    </citation>
    <scope>NUCLEOTIDE SEQUENCE [LARGE SCALE GENOMIC DNA]</scope>
    <source>
        <strain evidence="16 17">QMT-12</strain>
    </source>
</reference>
<dbReference type="EMBL" id="CP050177">
    <property type="protein sequence ID" value="QIQ03801.1"/>
    <property type="molecule type" value="Genomic_DNA"/>
</dbReference>
<dbReference type="GO" id="GO:0005737">
    <property type="term" value="C:cytoplasm"/>
    <property type="evidence" value="ECO:0007669"/>
    <property type="project" value="UniProtKB-SubCell"/>
</dbReference>
<keyword evidence="10 13" id="KW-0234">DNA repair</keyword>
<keyword evidence="9 13" id="KW-0238">DNA-binding</keyword>
<evidence type="ECO:0000256" key="11">
    <source>
        <dbReference type="ARBA" id="ARBA00023236"/>
    </source>
</evidence>
<keyword evidence="6 13" id="KW-0547">Nucleotide-binding</keyword>
<evidence type="ECO:0000256" key="2">
    <source>
        <dbReference type="ARBA" id="ARBA00008016"/>
    </source>
</evidence>
<dbReference type="KEGG" id="slia:HA039_17050"/>
<dbReference type="GO" id="GO:0000731">
    <property type="term" value="P:DNA synthesis involved in DNA repair"/>
    <property type="evidence" value="ECO:0007669"/>
    <property type="project" value="TreeGrafter"/>
</dbReference>
<dbReference type="PANTHER" id="PTHR32182:SF0">
    <property type="entry name" value="DNA REPLICATION AND REPAIR PROTEIN RECF"/>
    <property type="match status" value="1"/>
</dbReference>
<keyword evidence="7 13" id="KW-0227">DNA damage</keyword>
<evidence type="ECO:0000256" key="3">
    <source>
        <dbReference type="ARBA" id="ARBA00020170"/>
    </source>
</evidence>
<dbReference type="GO" id="GO:0006260">
    <property type="term" value="P:DNA replication"/>
    <property type="evidence" value="ECO:0007669"/>
    <property type="project" value="UniProtKB-UniRule"/>
</dbReference>
<dbReference type="AlphaFoldDB" id="A0A6G9H0R6"/>
<evidence type="ECO:0000256" key="10">
    <source>
        <dbReference type="ARBA" id="ARBA00023204"/>
    </source>
</evidence>
<dbReference type="InterPro" id="IPR001238">
    <property type="entry name" value="DNA-binding_RecF"/>
</dbReference>
<proteinExistence type="inferred from homology"/>
<feature type="domain" description="RecF/RecN/SMC N-terminal" evidence="15">
    <location>
        <begin position="3"/>
        <end position="363"/>
    </location>
</feature>
<dbReference type="GO" id="GO:0009432">
    <property type="term" value="P:SOS response"/>
    <property type="evidence" value="ECO:0007669"/>
    <property type="project" value="UniProtKB-UniRule"/>
</dbReference>
<dbReference type="InterPro" id="IPR018078">
    <property type="entry name" value="DNA-binding_RecF_CS"/>
</dbReference>
<dbReference type="InterPro" id="IPR042174">
    <property type="entry name" value="RecF_2"/>
</dbReference>
<dbReference type="InterPro" id="IPR027417">
    <property type="entry name" value="P-loop_NTPase"/>
</dbReference>
<dbReference type="InterPro" id="IPR003395">
    <property type="entry name" value="RecF/RecN/SMC_N"/>
</dbReference>
<name>A0A6G9H0R6_9ACTN</name>
<evidence type="ECO:0000259" key="15">
    <source>
        <dbReference type="Pfam" id="PF02463"/>
    </source>
</evidence>
<dbReference type="Proteomes" id="UP000501179">
    <property type="component" value="Chromosome"/>
</dbReference>
<sequence>MHVTHLSLADFRSYARVEVPLDPGVTVFVGANGQGKTNLVEAVGYLASLGSHRVSSDAPLVRAGAERAVIRAAVTQGERSQLVELELNPGRANRARINRSSQVRPRDVLGIVRTVLFAPEDLALVKGDPGERRRFLDELVTARSPRMAGVRSDYDRVLRQRNTLLKSAAMARRHGGRGMDLSTLDVWDQHLARVGAELLAQRVDLVETLRPLTDKAYEQVAPGGGPVGLEYRSSAVEADGSADGADGGGGAGLGHGREALYERLLAALAEVRKQEIERGVTLVGPHRDDLVLKLGQLPAKGYASHGESWSFALALRLASYDLLRAEGNEPVLVLDDVFAELDARRRERLAELVAPGEQVLVTAAVGDDVPGVLAGTRFVVAGGAVERA</sequence>
<keyword evidence="17" id="KW-1185">Reference proteome</keyword>
<keyword evidence="11 13" id="KW-0742">SOS response</keyword>
<evidence type="ECO:0000256" key="12">
    <source>
        <dbReference type="ARBA" id="ARBA00025401"/>
    </source>
</evidence>
<comment type="function">
    <text evidence="12 13 14">The RecF protein is involved in DNA metabolism; it is required for DNA replication and normal SOS inducibility. RecF binds preferentially to single-stranded, linear DNA. It also seems to bind ATP.</text>
</comment>
<dbReference type="HAMAP" id="MF_00365">
    <property type="entry name" value="RecF"/>
    <property type="match status" value="1"/>
</dbReference>
<evidence type="ECO:0000256" key="8">
    <source>
        <dbReference type="ARBA" id="ARBA00022840"/>
    </source>
</evidence>
<dbReference type="SUPFAM" id="SSF52540">
    <property type="entry name" value="P-loop containing nucleoside triphosphate hydrolases"/>
    <property type="match status" value="1"/>
</dbReference>
<dbReference type="NCBIfam" id="TIGR00611">
    <property type="entry name" value="recf"/>
    <property type="match status" value="1"/>
</dbReference>
<comment type="similarity">
    <text evidence="2 13 14">Belongs to the RecF family.</text>
</comment>
<dbReference type="Gene3D" id="3.40.50.300">
    <property type="entry name" value="P-loop containing nucleotide triphosphate hydrolases"/>
    <property type="match status" value="1"/>
</dbReference>
<evidence type="ECO:0000256" key="13">
    <source>
        <dbReference type="HAMAP-Rule" id="MF_00365"/>
    </source>
</evidence>
<dbReference type="FunFam" id="1.20.1050.90:FF:000004">
    <property type="entry name" value="DNA replication and repair protein RecF"/>
    <property type="match status" value="1"/>
</dbReference>